<comment type="caution">
    <text evidence="1">The sequence shown here is derived from an EMBL/GenBank/DDBJ whole genome shotgun (WGS) entry which is preliminary data.</text>
</comment>
<keyword evidence="1" id="KW-0489">Methyltransferase</keyword>
<dbReference type="GO" id="GO:0009312">
    <property type="term" value="P:oligosaccharide biosynthetic process"/>
    <property type="evidence" value="ECO:0007669"/>
    <property type="project" value="InterPro"/>
</dbReference>
<protein>
    <submittedName>
        <fullName evidence="1">Methyltransferase domain-containing protein</fullName>
    </submittedName>
</protein>
<gene>
    <name evidence="1" type="ORF">GOB87_12285</name>
</gene>
<dbReference type="Proteomes" id="UP000597459">
    <property type="component" value="Unassembled WGS sequence"/>
</dbReference>
<dbReference type="Gene3D" id="3.40.50.150">
    <property type="entry name" value="Vaccinia Virus protein VP39"/>
    <property type="match status" value="1"/>
</dbReference>
<keyword evidence="2" id="KW-1185">Reference proteome</keyword>
<reference evidence="1" key="1">
    <citation type="submission" date="2019-11" db="EMBL/GenBank/DDBJ databases">
        <title>Description of new Acetobacter species.</title>
        <authorList>
            <person name="Cleenwerck I."/>
            <person name="Sombolestani A.S."/>
        </authorList>
    </citation>
    <scope>NUCLEOTIDE SEQUENCE</scope>
    <source>
        <strain evidence="1">LMG 1626</strain>
    </source>
</reference>
<evidence type="ECO:0000313" key="2">
    <source>
        <dbReference type="Proteomes" id="UP000597459"/>
    </source>
</evidence>
<dbReference type="GO" id="GO:0008757">
    <property type="term" value="F:S-adenosylmethionine-dependent methyltransferase activity"/>
    <property type="evidence" value="ECO:0007669"/>
    <property type="project" value="InterPro"/>
</dbReference>
<keyword evidence="1" id="KW-0808">Transferase</keyword>
<name>A0A967EI19_9PROT</name>
<accession>A0A967EI19</accession>
<dbReference type="EMBL" id="WOTH01000030">
    <property type="protein sequence ID" value="NHO54712.1"/>
    <property type="molecule type" value="Genomic_DNA"/>
</dbReference>
<sequence length="200" mass="22556">MRKQSWDRHVFEKLYREDADPWKFETSPYEREKYALTLACIGVGPFQATLELGCSIGVLTACLASRCHTLLAVDIAETALERAEKRCDSCNNVSFLNAQLPQDFPVLPQGSQNLILISEMLYFLSRPDIVHLAHKCLFVLQPKGRIVLVNWTGETDTPCTGDEAAELFMATCRDHGVVSCSTQRHPTYRIDCLSRECVID</sequence>
<proteinExistence type="predicted"/>
<dbReference type="PANTHER" id="PTHR43861">
    <property type="entry name" value="TRANS-ACONITATE 2-METHYLTRANSFERASE-RELATED"/>
    <property type="match status" value="1"/>
</dbReference>
<dbReference type="InterPro" id="IPR008715">
    <property type="entry name" value="SAM-MeTfrase_NodS-like"/>
</dbReference>
<dbReference type="GO" id="GO:0032259">
    <property type="term" value="P:methylation"/>
    <property type="evidence" value="ECO:0007669"/>
    <property type="project" value="UniProtKB-KW"/>
</dbReference>
<dbReference type="AlphaFoldDB" id="A0A967EI19"/>
<dbReference type="Pfam" id="PF05401">
    <property type="entry name" value="NodS"/>
    <property type="match status" value="1"/>
</dbReference>
<dbReference type="RefSeq" id="WP_166317271.1">
    <property type="nucleotide sequence ID" value="NZ_WOTH01000030.1"/>
</dbReference>
<evidence type="ECO:0000313" key="1">
    <source>
        <dbReference type="EMBL" id="NHO54712.1"/>
    </source>
</evidence>
<dbReference type="CDD" id="cd02440">
    <property type="entry name" value="AdoMet_MTases"/>
    <property type="match status" value="1"/>
</dbReference>
<dbReference type="SUPFAM" id="SSF53335">
    <property type="entry name" value="S-adenosyl-L-methionine-dependent methyltransferases"/>
    <property type="match status" value="1"/>
</dbReference>
<organism evidence="1 2">
    <name type="scientific">Acetobacter estunensis</name>
    <dbReference type="NCBI Taxonomy" id="104097"/>
    <lineage>
        <taxon>Bacteria</taxon>
        <taxon>Pseudomonadati</taxon>
        <taxon>Pseudomonadota</taxon>
        <taxon>Alphaproteobacteria</taxon>
        <taxon>Acetobacterales</taxon>
        <taxon>Acetobacteraceae</taxon>
        <taxon>Acetobacter</taxon>
    </lineage>
</organism>
<dbReference type="InterPro" id="IPR029063">
    <property type="entry name" value="SAM-dependent_MTases_sf"/>
</dbReference>